<accession>A0A382SQZ9</accession>
<gene>
    <name evidence="1" type="ORF">METZ01_LOCUS364491</name>
</gene>
<name>A0A382SQZ9_9ZZZZ</name>
<proteinExistence type="predicted"/>
<reference evidence="1" key="1">
    <citation type="submission" date="2018-05" db="EMBL/GenBank/DDBJ databases">
        <authorList>
            <person name="Lanie J.A."/>
            <person name="Ng W.-L."/>
            <person name="Kazmierczak K.M."/>
            <person name="Andrzejewski T.M."/>
            <person name="Davidsen T.M."/>
            <person name="Wayne K.J."/>
            <person name="Tettelin H."/>
            <person name="Glass J.I."/>
            <person name="Rusch D."/>
            <person name="Podicherti R."/>
            <person name="Tsui H.-C.T."/>
            <person name="Winkler M.E."/>
        </authorList>
    </citation>
    <scope>NUCLEOTIDE SEQUENCE</scope>
</reference>
<evidence type="ECO:0000313" key="1">
    <source>
        <dbReference type="EMBL" id="SVD11637.1"/>
    </source>
</evidence>
<feature type="non-terminal residue" evidence="1">
    <location>
        <position position="61"/>
    </location>
</feature>
<dbReference type="AlphaFoldDB" id="A0A382SQZ9"/>
<dbReference type="EMBL" id="UINC01130518">
    <property type="protein sequence ID" value="SVD11637.1"/>
    <property type="molecule type" value="Genomic_DNA"/>
</dbReference>
<sequence length="61" mass="7085">MNFINIAESIDGARKLDEYENNSQNNSNKNIFIEEIFESFFNDRKIPTAKIYNIAKNLNIG</sequence>
<organism evidence="1">
    <name type="scientific">marine metagenome</name>
    <dbReference type="NCBI Taxonomy" id="408172"/>
    <lineage>
        <taxon>unclassified sequences</taxon>
        <taxon>metagenomes</taxon>
        <taxon>ecological metagenomes</taxon>
    </lineage>
</organism>
<protein>
    <submittedName>
        <fullName evidence="1">Uncharacterized protein</fullName>
    </submittedName>
</protein>